<dbReference type="AlphaFoldDB" id="A0A182SE82"/>
<keyword evidence="1" id="KW-1133">Transmembrane helix</keyword>
<feature type="transmembrane region" description="Helical" evidence="1">
    <location>
        <begin position="12"/>
        <end position="33"/>
    </location>
</feature>
<reference evidence="2" key="2">
    <citation type="submission" date="2020-05" db="UniProtKB">
        <authorList>
            <consortium name="EnsemblMetazoa"/>
        </authorList>
    </citation>
    <scope>IDENTIFICATION</scope>
    <source>
        <strain evidence="2">maculatus3</strain>
    </source>
</reference>
<dbReference type="PANTHER" id="PTHR35270:SF2">
    <property type="entry name" value="FUSELESS, ISOFORM A"/>
    <property type="match status" value="1"/>
</dbReference>
<sequence length="129" mass="15006">MRQYLNADKHRIAYYIGSRMYTVIYGAVCVNGWRGGWQLIDLYTTHDVLYVVLITLGCLFILACLKGVRNVMGTPFLIINDSRREYFDVPTYFKLTVSSSTCMEVVRNPSKFHQELVVLDNKFTMFITR</sequence>
<proteinExistence type="predicted"/>
<organism evidence="2 3">
    <name type="scientific">Anopheles maculatus</name>
    <dbReference type="NCBI Taxonomy" id="74869"/>
    <lineage>
        <taxon>Eukaryota</taxon>
        <taxon>Metazoa</taxon>
        <taxon>Ecdysozoa</taxon>
        <taxon>Arthropoda</taxon>
        <taxon>Hexapoda</taxon>
        <taxon>Insecta</taxon>
        <taxon>Pterygota</taxon>
        <taxon>Neoptera</taxon>
        <taxon>Endopterygota</taxon>
        <taxon>Diptera</taxon>
        <taxon>Nematocera</taxon>
        <taxon>Culicoidea</taxon>
        <taxon>Culicidae</taxon>
        <taxon>Anophelinae</taxon>
        <taxon>Anopheles</taxon>
        <taxon>Anopheles maculatus group</taxon>
    </lineage>
</organism>
<keyword evidence="1" id="KW-0812">Transmembrane</keyword>
<dbReference type="GO" id="GO:0007270">
    <property type="term" value="P:neuron-neuron synaptic transmission"/>
    <property type="evidence" value="ECO:0007669"/>
    <property type="project" value="TreeGrafter"/>
</dbReference>
<keyword evidence="3" id="KW-1185">Reference proteome</keyword>
<keyword evidence="1" id="KW-0472">Membrane</keyword>
<dbReference type="Proteomes" id="UP000075901">
    <property type="component" value="Unassembled WGS sequence"/>
</dbReference>
<dbReference type="Pfam" id="PF15993">
    <property type="entry name" value="Fuseless"/>
    <property type="match status" value="1"/>
</dbReference>
<name>A0A182SE82_9DIPT</name>
<evidence type="ECO:0000313" key="3">
    <source>
        <dbReference type="Proteomes" id="UP000075901"/>
    </source>
</evidence>
<reference evidence="3" key="1">
    <citation type="submission" date="2013-09" db="EMBL/GenBank/DDBJ databases">
        <title>The Genome Sequence of Anopheles maculatus species B.</title>
        <authorList>
            <consortium name="The Broad Institute Genomics Platform"/>
            <person name="Neafsey D.E."/>
            <person name="Besansky N."/>
            <person name="Howell P."/>
            <person name="Walton C."/>
            <person name="Young S.K."/>
            <person name="Zeng Q."/>
            <person name="Gargeya S."/>
            <person name="Fitzgerald M."/>
            <person name="Haas B."/>
            <person name="Abouelleil A."/>
            <person name="Allen A.W."/>
            <person name="Alvarado L."/>
            <person name="Arachchi H.M."/>
            <person name="Berlin A.M."/>
            <person name="Chapman S.B."/>
            <person name="Gainer-Dewar J."/>
            <person name="Goldberg J."/>
            <person name="Griggs A."/>
            <person name="Gujja S."/>
            <person name="Hansen M."/>
            <person name="Howarth C."/>
            <person name="Imamovic A."/>
            <person name="Ireland A."/>
            <person name="Larimer J."/>
            <person name="McCowan C."/>
            <person name="Murphy C."/>
            <person name="Pearson M."/>
            <person name="Poon T.W."/>
            <person name="Priest M."/>
            <person name="Roberts A."/>
            <person name="Saif S."/>
            <person name="Shea T."/>
            <person name="Sisk P."/>
            <person name="Sykes S."/>
            <person name="Wortman J."/>
            <person name="Nusbaum C."/>
            <person name="Birren B."/>
        </authorList>
    </citation>
    <scope>NUCLEOTIDE SEQUENCE [LARGE SCALE GENOMIC DNA]</scope>
    <source>
        <strain evidence="3">maculatus3</strain>
    </source>
</reference>
<evidence type="ECO:0000256" key="1">
    <source>
        <dbReference type="SAM" id="Phobius"/>
    </source>
</evidence>
<accession>A0A182SE82</accession>
<dbReference type="GO" id="GO:0007274">
    <property type="term" value="P:neuromuscular synaptic transmission"/>
    <property type="evidence" value="ECO:0007669"/>
    <property type="project" value="TreeGrafter"/>
</dbReference>
<dbReference type="PANTHER" id="PTHR35270">
    <property type="entry name" value="FUSELESS, ISOFORM A"/>
    <property type="match status" value="1"/>
</dbReference>
<evidence type="ECO:0000313" key="2">
    <source>
        <dbReference type="EnsemblMetazoa" id="AMAM005007-PA"/>
    </source>
</evidence>
<feature type="transmembrane region" description="Helical" evidence="1">
    <location>
        <begin position="48"/>
        <end position="68"/>
    </location>
</feature>
<protein>
    <submittedName>
        <fullName evidence="2">Uncharacterized protein</fullName>
    </submittedName>
</protein>
<dbReference type="GO" id="GO:0070073">
    <property type="term" value="P:clustering of voltage-gated calcium channels"/>
    <property type="evidence" value="ECO:0007669"/>
    <property type="project" value="TreeGrafter"/>
</dbReference>
<dbReference type="EnsemblMetazoa" id="AMAM005007-RA">
    <property type="protein sequence ID" value="AMAM005007-PA"/>
    <property type="gene ID" value="AMAM005007"/>
</dbReference>
<dbReference type="GO" id="GO:0042734">
    <property type="term" value="C:presynaptic membrane"/>
    <property type="evidence" value="ECO:0007669"/>
    <property type="project" value="TreeGrafter"/>
</dbReference>
<dbReference type="VEuPathDB" id="VectorBase:AMAM005007"/>
<dbReference type="InterPro" id="IPR032751">
    <property type="entry name" value="Fuseless"/>
</dbReference>